<dbReference type="AlphaFoldDB" id="A0A5C7J2R8"/>
<dbReference type="Proteomes" id="UP000321026">
    <property type="component" value="Unassembled WGS sequence"/>
</dbReference>
<name>A0A5C7J2R8_9BACT</name>
<protein>
    <submittedName>
        <fullName evidence="1">Uncharacterized protein</fullName>
    </submittedName>
</protein>
<evidence type="ECO:0000313" key="1">
    <source>
        <dbReference type="EMBL" id="TXG75801.1"/>
    </source>
</evidence>
<accession>A0A5C7J2R8</accession>
<reference evidence="1 2" key="1">
    <citation type="submission" date="2018-09" db="EMBL/GenBank/DDBJ databases">
        <title>Metagenome Assembled Genomes from an Advanced Water Purification Facility.</title>
        <authorList>
            <person name="Stamps B.W."/>
            <person name="Spear J.R."/>
        </authorList>
    </citation>
    <scope>NUCLEOTIDE SEQUENCE [LARGE SCALE GENOMIC DNA]</scope>
    <source>
        <strain evidence="1">Bin_63_2</strain>
    </source>
</reference>
<comment type="caution">
    <text evidence="1">The sequence shown here is derived from an EMBL/GenBank/DDBJ whole genome shotgun (WGS) entry which is preliminary data.</text>
</comment>
<proteinExistence type="predicted"/>
<dbReference type="EMBL" id="SSDS01000104">
    <property type="protein sequence ID" value="TXG75801.1"/>
    <property type="molecule type" value="Genomic_DNA"/>
</dbReference>
<sequence length="59" mass="6536">MNKSYFGKANIMQNRPSAGRIYNIDPQDGSPTPPDTGFLAQLDGFAILQLDGNFILYNE</sequence>
<gene>
    <name evidence="1" type="ORF">E6Q11_06570</name>
</gene>
<evidence type="ECO:0000313" key="2">
    <source>
        <dbReference type="Proteomes" id="UP000321026"/>
    </source>
</evidence>
<organism evidence="1 2">
    <name type="scientific">Candidatus Dojkabacteria bacterium</name>
    <dbReference type="NCBI Taxonomy" id="2099670"/>
    <lineage>
        <taxon>Bacteria</taxon>
        <taxon>Candidatus Dojkabacteria</taxon>
    </lineage>
</organism>